<sequence>MKHDRHAPHVPARFREADDDILYDLPLTFGGMFDGTWAARPGLHGVGRPDRIDSIGDFLETYEGPQNGDLDVIVADAFLTRTDEVVLRGVHAAPIGTTDGAAYVWGIDRGAGIELFPTLDPPIGEGVTFDAVVILLPDGTGTLIDLVTGGATDLDSSSIKIAGSVISVSLNASLLPSQGLAFEDYGYNLWPRFAPEGVDPGDNTQVSDFAPDASTFTARLLGRTDDRSSCDGRHDGAFSSPSDLADIMGGGGLSMRPGWASDFDLA</sequence>
<dbReference type="AlphaFoldDB" id="A0A9X0UFJ4"/>
<dbReference type="Proteomes" id="UP000600101">
    <property type="component" value="Unassembled WGS sequence"/>
</dbReference>
<evidence type="ECO:0000313" key="1">
    <source>
        <dbReference type="EMBL" id="MBC4018984.1"/>
    </source>
</evidence>
<name>A0A9X0UFJ4_9PROT</name>
<organism evidence="1 2">
    <name type="scientific">Siccirubricoccus deserti</name>
    <dbReference type="NCBI Taxonomy" id="2013562"/>
    <lineage>
        <taxon>Bacteria</taxon>
        <taxon>Pseudomonadati</taxon>
        <taxon>Pseudomonadota</taxon>
        <taxon>Alphaproteobacteria</taxon>
        <taxon>Acetobacterales</taxon>
        <taxon>Roseomonadaceae</taxon>
        <taxon>Siccirubricoccus</taxon>
    </lineage>
</organism>
<protein>
    <submittedName>
        <fullName evidence="1">Uncharacterized protein</fullName>
    </submittedName>
</protein>
<dbReference type="EMBL" id="JACOMF010000102">
    <property type="protein sequence ID" value="MBC4018984.1"/>
    <property type="molecule type" value="Genomic_DNA"/>
</dbReference>
<dbReference type="RefSeq" id="WP_186773723.1">
    <property type="nucleotide sequence ID" value="NZ_JACOMF010000102.1"/>
</dbReference>
<keyword evidence="2" id="KW-1185">Reference proteome</keyword>
<evidence type="ECO:0000313" key="2">
    <source>
        <dbReference type="Proteomes" id="UP000600101"/>
    </source>
</evidence>
<reference evidence="1" key="1">
    <citation type="submission" date="2020-08" db="EMBL/GenBank/DDBJ databases">
        <authorList>
            <person name="Hu Y."/>
            <person name="Nguyen S.V."/>
            <person name="Li F."/>
            <person name="Fanning S."/>
        </authorList>
    </citation>
    <scope>NUCLEOTIDE SEQUENCE</scope>
    <source>
        <strain evidence="1">SYSU D8009</strain>
    </source>
</reference>
<comment type="caution">
    <text evidence="1">The sequence shown here is derived from an EMBL/GenBank/DDBJ whole genome shotgun (WGS) entry which is preliminary data.</text>
</comment>
<proteinExistence type="predicted"/>
<gene>
    <name evidence="1" type="ORF">H7965_27470</name>
</gene>
<accession>A0A9X0UFJ4</accession>